<comment type="caution">
    <text evidence="4">The sequence shown here is derived from an EMBL/GenBank/DDBJ whole genome shotgun (WGS) entry which is preliminary data.</text>
</comment>
<keyword evidence="2" id="KW-0812">Transmembrane</keyword>
<reference evidence="4 5" key="1">
    <citation type="submission" date="2016-08" db="EMBL/GenBank/DDBJ databases">
        <title>Evolution of the type three secretion system and type three effector repertoires in Xanthomonas.</title>
        <authorList>
            <person name="Merda D."/>
            <person name="Briand M."/>
            <person name="Bosis E."/>
            <person name="Rousseau C."/>
            <person name="Portier P."/>
            <person name="Jacques M.-A."/>
            <person name="Fischer-Le Saux M."/>
        </authorList>
    </citation>
    <scope>NUCLEOTIDE SEQUENCE [LARGE SCALE GENOMIC DNA]</scope>
    <source>
        <strain evidence="4 5">CFBP 4691</strain>
    </source>
</reference>
<feature type="region of interest" description="Disordered" evidence="1">
    <location>
        <begin position="374"/>
        <end position="395"/>
    </location>
</feature>
<protein>
    <recommendedName>
        <fullName evidence="3">Zona occludens toxin N-terminal domain-containing protein</fullName>
    </recommendedName>
</protein>
<evidence type="ECO:0000313" key="4">
    <source>
        <dbReference type="EMBL" id="PPT76862.1"/>
    </source>
</evidence>
<evidence type="ECO:0000259" key="3">
    <source>
        <dbReference type="Pfam" id="PF05707"/>
    </source>
</evidence>
<dbReference type="OrthoDB" id="8809170at2"/>
<name>A0A2S6Z5V0_9XANT</name>
<proteinExistence type="predicted"/>
<feature type="transmembrane region" description="Helical" evidence="2">
    <location>
        <begin position="194"/>
        <end position="215"/>
    </location>
</feature>
<keyword evidence="5" id="KW-1185">Reference proteome</keyword>
<gene>
    <name evidence="4" type="ORF">XthCFBP4691_19505</name>
</gene>
<dbReference type="SUPFAM" id="SSF52540">
    <property type="entry name" value="P-loop containing nucleoside triphosphate hydrolases"/>
    <property type="match status" value="1"/>
</dbReference>
<dbReference type="Pfam" id="PF05707">
    <property type="entry name" value="Zot"/>
    <property type="match status" value="1"/>
</dbReference>
<keyword evidence="2" id="KW-0472">Membrane</keyword>
<sequence length="395" mass="44012">MPIEVFTGLPGNGKTLLMVEHLHKVAEQGTRPVFAAGIDGLKPGLATALDDPRDWNKRDADGNHLVPDGSLVYVDEAWKWFGHLHDASRQATPAHVLALAEHRHRGIDFVWTTQMPNQLYPFARALVANHHHVVRRFGTQLIDVYTWQELQEDVKGISKRDVALRKTRMLPKEHFADYTSATLHTIKRKIPFRVLALPAMAVAAAIFAAIAYLSLRPDTMAAKVTGAGPHAAQAASGQAGESVQRDRNVPRFVDATDYAKQHLPRFESMPWTAPVFDQRDITADPALYCMSSGEGLDGRGVRRGLSCTCYTEQSTVYDIAEGECRRIARRGPVYNPYRERREQEQQHVQQLQMPVQQSMASPGSVVERKARALGTFPESKPFTTTSATPETTLDM</sequence>
<feature type="compositionally biased region" description="Low complexity" evidence="1">
    <location>
        <begin position="383"/>
        <end position="395"/>
    </location>
</feature>
<dbReference type="Gene3D" id="3.40.50.300">
    <property type="entry name" value="P-loop containing nucleotide triphosphate hydrolases"/>
    <property type="match status" value="1"/>
</dbReference>
<dbReference type="AlphaFoldDB" id="A0A2S6Z5V0"/>
<dbReference type="InterPro" id="IPR027417">
    <property type="entry name" value="P-loop_NTPase"/>
</dbReference>
<dbReference type="RefSeq" id="WP_128421890.1">
    <property type="nucleotide sequence ID" value="NZ_CP049017.1"/>
</dbReference>
<dbReference type="Proteomes" id="UP000239898">
    <property type="component" value="Unassembled WGS sequence"/>
</dbReference>
<dbReference type="InterPro" id="IPR008900">
    <property type="entry name" value="Zot_N"/>
</dbReference>
<organism evidence="4 5">
    <name type="scientific">Xanthomonas theicola</name>
    <dbReference type="NCBI Taxonomy" id="56464"/>
    <lineage>
        <taxon>Bacteria</taxon>
        <taxon>Pseudomonadati</taxon>
        <taxon>Pseudomonadota</taxon>
        <taxon>Gammaproteobacteria</taxon>
        <taxon>Lysobacterales</taxon>
        <taxon>Lysobacteraceae</taxon>
        <taxon>Xanthomonas</taxon>
    </lineage>
</organism>
<accession>A0A2S6Z5V0</accession>
<keyword evidence="2" id="KW-1133">Transmembrane helix</keyword>
<dbReference type="EMBL" id="MIGX01000190">
    <property type="protein sequence ID" value="PPT76862.1"/>
    <property type="molecule type" value="Genomic_DNA"/>
</dbReference>
<evidence type="ECO:0000256" key="2">
    <source>
        <dbReference type="SAM" id="Phobius"/>
    </source>
</evidence>
<evidence type="ECO:0000313" key="5">
    <source>
        <dbReference type="Proteomes" id="UP000239898"/>
    </source>
</evidence>
<feature type="domain" description="Zona occludens toxin N-terminal" evidence="3">
    <location>
        <begin position="4"/>
        <end position="184"/>
    </location>
</feature>
<evidence type="ECO:0000256" key="1">
    <source>
        <dbReference type="SAM" id="MobiDB-lite"/>
    </source>
</evidence>